<feature type="transmembrane region" description="Helical" evidence="1">
    <location>
        <begin position="177"/>
        <end position="198"/>
    </location>
</feature>
<keyword evidence="1" id="KW-1133">Transmembrane helix</keyword>
<dbReference type="SUPFAM" id="SSF48317">
    <property type="entry name" value="Acid phosphatase/Vanadium-dependent haloperoxidase"/>
    <property type="match status" value="1"/>
</dbReference>
<keyword evidence="4" id="KW-1185">Reference proteome</keyword>
<feature type="transmembrane region" description="Helical" evidence="1">
    <location>
        <begin position="106"/>
        <end position="127"/>
    </location>
</feature>
<dbReference type="InterPro" id="IPR000326">
    <property type="entry name" value="PAP2/HPO"/>
</dbReference>
<sequence length="232" mass="24926">MPDPAEPRPLPLRFGQLAPVLALAVCAGGLFGFLELMEVLEGEGRHIDEAVLLALRNPADPADPLGPPWLELTMRDLTALGGIPVLGLLSLLALGWLALRRRWRSVTLLFIALPGGLLLNTLLKRGFDRPRPSLVAHLVEVGTSSFPSGHAMLSAVGFLTLGALLAGGTERRRERGYILAAAVLLTLVVGGSRVYLGVHWPSDVLAGWCLGAAWAMGCWLLLDLARRIFPNR</sequence>
<accession>A0ABS1TY01</accession>
<dbReference type="InterPro" id="IPR036938">
    <property type="entry name" value="PAP2/HPO_sf"/>
</dbReference>
<dbReference type="RefSeq" id="WP_202830447.1">
    <property type="nucleotide sequence ID" value="NZ_JAETWB010000001.1"/>
</dbReference>
<evidence type="ECO:0000256" key="1">
    <source>
        <dbReference type="SAM" id="Phobius"/>
    </source>
</evidence>
<feature type="transmembrane region" description="Helical" evidence="1">
    <location>
        <begin position="77"/>
        <end position="99"/>
    </location>
</feature>
<evidence type="ECO:0000313" key="3">
    <source>
        <dbReference type="EMBL" id="MBL6077327.1"/>
    </source>
</evidence>
<evidence type="ECO:0000259" key="2">
    <source>
        <dbReference type="SMART" id="SM00014"/>
    </source>
</evidence>
<feature type="transmembrane region" description="Helical" evidence="1">
    <location>
        <begin position="12"/>
        <end position="34"/>
    </location>
</feature>
<dbReference type="PANTHER" id="PTHR14969:SF13">
    <property type="entry name" value="AT30094P"/>
    <property type="match status" value="1"/>
</dbReference>
<dbReference type="Proteomes" id="UP000660885">
    <property type="component" value="Unassembled WGS sequence"/>
</dbReference>
<proteinExistence type="predicted"/>
<feature type="transmembrane region" description="Helical" evidence="1">
    <location>
        <begin position="204"/>
        <end position="222"/>
    </location>
</feature>
<dbReference type="SMART" id="SM00014">
    <property type="entry name" value="acidPPc"/>
    <property type="match status" value="1"/>
</dbReference>
<feature type="domain" description="Phosphatidic acid phosphatase type 2/haloperoxidase" evidence="2">
    <location>
        <begin position="105"/>
        <end position="219"/>
    </location>
</feature>
<evidence type="ECO:0000313" key="4">
    <source>
        <dbReference type="Proteomes" id="UP000660885"/>
    </source>
</evidence>
<organism evidence="3 4">
    <name type="scientific">Belnapia arida</name>
    <dbReference type="NCBI Taxonomy" id="2804533"/>
    <lineage>
        <taxon>Bacteria</taxon>
        <taxon>Pseudomonadati</taxon>
        <taxon>Pseudomonadota</taxon>
        <taxon>Alphaproteobacteria</taxon>
        <taxon>Acetobacterales</taxon>
        <taxon>Roseomonadaceae</taxon>
        <taxon>Belnapia</taxon>
    </lineage>
</organism>
<comment type="caution">
    <text evidence="3">The sequence shown here is derived from an EMBL/GenBank/DDBJ whole genome shotgun (WGS) entry which is preliminary data.</text>
</comment>
<keyword evidence="1" id="KW-0472">Membrane</keyword>
<gene>
    <name evidence="3" type="ORF">JMJ56_04860</name>
</gene>
<dbReference type="Gene3D" id="1.20.144.10">
    <property type="entry name" value="Phosphatidic acid phosphatase type 2/haloperoxidase"/>
    <property type="match status" value="2"/>
</dbReference>
<feature type="transmembrane region" description="Helical" evidence="1">
    <location>
        <begin position="147"/>
        <end position="165"/>
    </location>
</feature>
<dbReference type="Pfam" id="PF01569">
    <property type="entry name" value="PAP2"/>
    <property type="match status" value="1"/>
</dbReference>
<dbReference type="CDD" id="cd03392">
    <property type="entry name" value="PAP2_like_2"/>
    <property type="match status" value="1"/>
</dbReference>
<reference evidence="3 4" key="1">
    <citation type="submission" date="2021-01" db="EMBL/GenBank/DDBJ databases">
        <title>Belnapia mucosa sp. nov. and Belnapia arida sp. nov., isolated from the Tabernas Desert (Almeria, Spain).</title>
        <authorList>
            <person name="Molina-Menor E."/>
            <person name="Vidal-Verdu A."/>
            <person name="Calonge A."/>
            <person name="Satari L."/>
            <person name="Pereto J."/>
            <person name="Porcar M."/>
        </authorList>
    </citation>
    <scope>NUCLEOTIDE SEQUENCE [LARGE SCALE GENOMIC DNA]</scope>
    <source>
        <strain evidence="3 4">T18</strain>
    </source>
</reference>
<keyword evidence="1" id="KW-0812">Transmembrane</keyword>
<name>A0ABS1TY01_9PROT</name>
<protein>
    <submittedName>
        <fullName evidence="3">Phosphatase PAP2 family protein</fullName>
    </submittedName>
</protein>
<dbReference type="EMBL" id="JAETWB010000001">
    <property type="protein sequence ID" value="MBL6077327.1"/>
    <property type="molecule type" value="Genomic_DNA"/>
</dbReference>
<dbReference type="PANTHER" id="PTHR14969">
    <property type="entry name" value="SPHINGOSINE-1-PHOSPHATE PHOSPHOHYDROLASE"/>
    <property type="match status" value="1"/>
</dbReference>